<evidence type="ECO:0000256" key="2">
    <source>
        <dbReference type="ARBA" id="ARBA00022801"/>
    </source>
</evidence>
<dbReference type="Pfam" id="PF02492">
    <property type="entry name" value="cobW"/>
    <property type="match status" value="1"/>
</dbReference>
<dbReference type="InterPro" id="IPR036627">
    <property type="entry name" value="CobW-likC_sf"/>
</dbReference>
<feature type="domain" description="CobW C-terminal" evidence="7">
    <location>
        <begin position="223"/>
        <end position="316"/>
    </location>
</feature>
<dbReference type="InterPro" id="IPR027417">
    <property type="entry name" value="P-loop_NTPase"/>
</dbReference>
<dbReference type="InterPro" id="IPR011629">
    <property type="entry name" value="CobW-like_C"/>
</dbReference>
<dbReference type="SMART" id="SM00833">
    <property type="entry name" value="CobW_C"/>
    <property type="match status" value="1"/>
</dbReference>
<dbReference type="InterPro" id="IPR003495">
    <property type="entry name" value="CobW/HypB/UreG_nucleotide-bd"/>
</dbReference>
<dbReference type="GO" id="GO:0000166">
    <property type="term" value="F:nucleotide binding"/>
    <property type="evidence" value="ECO:0007669"/>
    <property type="project" value="UniProtKB-KW"/>
</dbReference>
<evidence type="ECO:0000256" key="4">
    <source>
        <dbReference type="ARBA" id="ARBA00034320"/>
    </source>
</evidence>
<dbReference type="GO" id="GO:0016787">
    <property type="term" value="F:hydrolase activity"/>
    <property type="evidence" value="ECO:0007669"/>
    <property type="project" value="UniProtKB-KW"/>
</dbReference>
<dbReference type="Pfam" id="PF07683">
    <property type="entry name" value="CobW_C"/>
    <property type="match status" value="1"/>
</dbReference>
<comment type="function">
    <text evidence="5">Zinc chaperone that directly transfers zinc cofactor to target proteins, thereby activating them. Zinc is transferred from the CXCC motif in the GTPase domain to the zinc binding site in target proteins in a process requiring GTP hydrolysis.</text>
</comment>
<gene>
    <name evidence="8" type="ORF">MAGMO_1537</name>
</gene>
<dbReference type="EMBL" id="LO017727">
    <property type="protein sequence ID" value="CRH05725.1"/>
    <property type="molecule type" value="Genomic_DNA"/>
</dbReference>
<dbReference type="GO" id="GO:0005737">
    <property type="term" value="C:cytoplasm"/>
    <property type="evidence" value="ECO:0007669"/>
    <property type="project" value="TreeGrafter"/>
</dbReference>
<evidence type="ECO:0000256" key="5">
    <source>
        <dbReference type="ARBA" id="ARBA00045658"/>
    </source>
</evidence>
<keyword evidence="3" id="KW-0143">Chaperone</keyword>
<name>A0A1S7LFK4_MAGMO</name>
<dbReference type="Gene3D" id="3.40.50.300">
    <property type="entry name" value="P-loop containing nucleotide triphosphate hydrolases"/>
    <property type="match status" value="1"/>
</dbReference>
<dbReference type="AlphaFoldDB" id="A0A1S7LFK4"/>
<evidence type="ECO:0000313" key="8">
    <source>
        <dbReference type="EMBL" id="CRH05725.1"/>
    </source>
</evidence>
<dbReference type="SUPFAM" id="SSF90002">
    <property type="entry name" value="Hypothetical protein YjiA, C-terminal domain"/>
    <property type="match status" value="1"/>
</dbReference>
<dbReference type="CDD" id="cd03112">
    <property type="entry name" value="CobW-like"/>
    <property type="match status" value="1"/>
</dbReference>
<keyword evidence="1" id="KW-0547">Nucleotide-binding</keyword>
<comment type="similarity">
    <text evidence="4">Belongs to the SIMIBI class G3E GTPase family. ZNG1 subfamily.</text>
</comment>
<comment type="catalytic activity">
    <reaction evidence="6">
        <text>GTP + H2O = GDP + phosphate + H(+)</text>
        <dbReference type="Rhea" id="RHEA:19669"/>
        <dbReference type="ChEBI" id="CHEBI:15377"/>
        <dbReference type="ChEBI" id="CHEBI:15378"/>
        <dbReference type="ChEBI" id="CHEBI:37565"/>
        <dbReference type="ChEBI" id="CHEBI:43474"/>
        <dbReference type="ChEBI" id="CHEBI:58189"/>
    </reaction>
    <physiologicalReaction direction="left-to-right" evidence="6">
        <dbReference type="Rhea" id="RHEA:19670"/>
    </physiologicalReaction>
</comment>
<dbReference type="Gene3D" id="3.30.1220.10">
    <property type="entry name" value="CobW-like, C-terminal domain"/>
    <property type="match status" value="1"/>
</dbReference>
<evidence type="ECO:0000259" key="7">
    <source>
        <dbReference type="SMART" id="SM00833"/>
    </source>
</evidence>
<organism evidence="8">
    <name type="scientific">Magnetococcus massalia (strain MO-1)</name>
    <dbReference type="NCBI Taxonomy" id="451514"/>
    <lineage>
        <taxon>Bacteria</taxon>
        <taxon>Pseudomonadati</taxon>
        <taxon>Pseudomonadota</taxon>
        <taxon>Magnetococcia</taxon>
        <taxon>Magnetococcales</taxon>
        <taxon>Magnetococcaceae</taxon>
        <taxon>Magnetococcus</taxon>
    </lineage>
</organism>
<dbReference type="PANTHER" id="PTHR13748">
    <property type="entry name" value="COBW-RELATED"/>
    <property type="match status" value="1"/>
</dbReference>
<proteinExistence type="inferred from homology"/>
<evidence type="ECO:0000256" key="3">
    <source>
        <dbReference type="ARBA" id="ARBA00023186"/>
    </source>
</evidence>
<reference evidence="8" key="1">
    <citation type="submission" date="2015-04" db="EMBL/GenBank/DDBJ databases">
        <authorList>
            <person name="Syromyatnikov M.Y."/>
            <person name="Popov V.N."/>
        </authorList>
    </citation>
    <scope>NUCLEOTIDE SEQUENCE</scope>
    <source>
        <strain evidence="8">MO-1</strain>
    </source>
</reference>
<sequence length="322" mass="35995">MVSPMLTPVSVLTGFLGSGKTTLLNHLLQADHALRIAVIINEFGEIGMDEVFVMHAEEDLFEMNNGCVCCSVRGDLIEALKRIAEQPRRVDHVLLETTGLATPGPIAQTFLQEEGLKQHFVLDGFITLVDALHLPQQLPRSRECQAQVAFADRLLLNKVDLVEPVQLQQVEQLLSRYNSHAPRLPCERGKLPVEQLFGLGGFDGSRMTPLPEQDHHGHHDQEVQAICFSFPGSLDGALFVSWLTRLLELEGDDLYRMKGELNLHGHTHRHLFQGVHRVIEGYPGEAWGDEERLNRFVFIGKGLNRALLEQGFQDCLIAQGHG</sequence>
<keyword evidence="2" id="KW-0378">Hydrolase</keyword>
<accession>A0A1S7LFK4</accession>
<evidence type="ECO:0000256" key="6">
    <source>
        <dbReference type="ARBA" id="ARBA00049117"/>
    </source>
</evidence>
<protein>
    <submittedName>
        <fullName evidence="8">Putative GTPase, CobW/HypB/UreG, nucleotide-binding domain, with Cobalamin synthesis protein cobW C-terminal domain</fullName>
    </submittedName>
</protein>
<evidence type="ECO:0000256" key="1">
    <source>
        <dbReference type="ARBA" id="ARBA00022741"/>
    </source>
</evidence>
<dbReference type="SUPFAM" id="SSF52540">
    <property type="entry name" value="P-loop containing nucleoside triphosphate hydrolases"/>
    <property type="match status" value="1"/>
</dbReference>
<dbReference type="InterPro" id="IPR051316">
    <property type="entry name" value="Zinc-reg_GTPase_activator"/>
</dbReference>
<dbReference type="PANTHER" id="PTHR13748:SF62">
    <property type="entry name" value="COBW DOMAIN-CONTAINING PROTEIN"/>
    <property type="match status" value="1"/>
</dbReference>